<evidence type="ECO:0000313" key="5">
    <source>
        <dbReference type="Proteomes" id="UP000183275"/>
    </source>
</evidence>
<dbReference type="eggNOG" id="arCOG01301">
    <property type="taxonomic scope" value="Archaea"/>
</dbReference>
<protein>
    <submittedName>
        <fullName evidence="4">Pyridine nucleotide-disulphide oxidoreductase</fullName>
    </submittedName>
</protein>
<gene>
    <name evidence="4" type="ORF">SAMN05216285_3153</name>
</gene>
<reference evidence="5" key="1">
    <citation type="submission" date="2016-10" db="EMBL/GenBank/DDBJ databases">
        <authorList>
            <person name="Varghese N."/>
        </authorList>
    </citation>
    <scope>NUCLEOTIDE SEQUENCE [LARGE SCALE GENOMIC DNA]</scope>
    <source>
        <strain evidence="5">CGMCC 1.12284</strain>
    </source>
</reference>
<dbReference type="PANTHER" id="PTHR48105">
    <property type="entry name" value="THIOREDOXIN REDUCTASE 1-RELATED-RELATED"/>
    <property type="match status" value="1"/>
</dbReference>
<keyword evidence="5" id="KW-1185">Reference proteome</keyword>
<feature type="domain" description="FAD-binding" evidence="3">
    <location>
        <begin position="24"/>
        <end position="57"/>
    </location>
</feature>
<proteinExistence type="predicted"/>
<dbReference type="OrthoDB" id="214187at2157"/>
<dbReference type="GO" id="GO:0071949">
    <property type="term" value="F:FAD binding"/>
    <property type="evidence" value="ECO:0007669"/>
    <property type="project" value="InterPro"/>
</dbReference>
<dbReference type="Pfam" id="PF01494">
    <property type="entry name" value="FAD_binding_3"/>
    <property type="match status" value="1"/>
</dbReference>
<keyword evidence="1" id="KW-0285">Flavoprotein</keyword>
<dbReference type="PRINTS" id="PR00469">
    <property type="entry name" value="PNDRDTASEII"/>
</dbReference>
<dbReference type="Gene3D" id="3.50.50.60">
    <property type="entry name" value="FAD/NAD(P)-binding domain"/>
    <property type="match status" value="1"/>
</dbReference>
<dbReference type="SUPFAM" id="SSF51905">
    <property type="entry name" value="FAD/NAD(P)-binding domain"/>
    <property type="match status" value="1"/>
</dbReference>
<evidence type="ECO:0000256" key="2">
    <source>
        <dbReference type="ARBA" id="ARBA00023002"/>
    </source>
</evidence>
<dbReference type="GO" id="GO:0016491">
    <property type="term" value="F:oxidoreductase activity"/>
    <property type="evidence" value="ECO:0007669"/>
    <property type="project" value="UniProtKB-KW"/>
</dbReference>
<dbReference type="AlphaFoldDB" id="A0A1I0Q6M6"/>
<dbReference type="RefSeq" id="WP_049989757.1">
    <property type="nucleotide sequence ID" value="NZ_FOIS01000004.1"/>
</dbReference>
<dbReference type="InterPro" id="IPR002938">
    <property type="entry name" value="FAD-bd"/>
</dbReference>
<evidence type="ECO:0000256" key="1">
    <source>
        <dbReference type="ARBA" id="ARBA00022630"/>
    </source>
</evidence>
<dbReference type="InterPro" id="IPR036188">
    <property type="entry name" value="FAD/NAD-bd_sf"/>
</dbReference>
<keyword evidence="2" id="KW-0560">Oxidoreductase</keyword>
<accession>A0A1I0Q6M6</accession>
<dbReference type="Proteomes" id="UP000183275">
    <property type="component" value="Unassembled WGS sequence"/>
</dbReference>
<dbReference type="InterPro" id="IPR050097">
    <property type="entry name" value="Ferredoxin-NADP_redctase_2"/>
</dbReference>
<name>A0A1I0Q6M6_9EURY</name>
<evidence type="ECO:0000313" key="4">
    <source>
        <dbReference type="EMBL" id="SEW22598.1"/>
    </source>
</evidence>
<evidence type="ECO:0000259" key="3">
    <source>
        <dbReference type="Pfam" id="PF01494"/>
    </source>
</evidence>
<dbReference type="EMBL" id="FOIS01000004">
    <property type="protein sequence ID" value="SEW22598.1"/>
    <property type="molecule type" value="Genomic_DNA"/>
</dbReference>
<organism evidence="4 5">
    <name type="scientific">Natrinema salifodinae</name>
    <dbReference type="NCBI Taxonomy" id="1202768"/>
    <lineage>
        <taxon>Archaea</taxon>
        <taxon>Methanobacteriati</taxon>
        <taxon>Methanobacteriota</taxon>
        <taxon>Stenosarchaea group</taxon>
        <taxon>Halobacteria</taxon>
        <taxon>Halobacteriales</taxon>
        <taxon>Natrialbaceae</taxon>
        <taxon>Natrinema</taxon>
    </lineage>
</organism>
<dbReference type="STRING" id="1202768.SAMN05216285_3153"/>
<sequence length="326" mass="35545">MPADANERDGSDAESDAAGGRKFDADVAIVGGGPAGCSAGVFTARDGLETVVFDRGPSSLRRCVSLENYLGFPRGIDVETFLELARDHADQAGCRLRDDFVESVTALDGAGSGFRVEPQEGEPITARFVIAATKYDGEYLRGLDTDDALFVTEESGDEPVERFDRDYPDAEGRTPVDGLYVAGPLAGCGDQAIVAAGHGATVARALLRDRRRDEGYWGRFASRYDWRRDAADRRDEWADPERWVERFEADAPADRDATEIRRLAEAYAAERDADYLDPETAARRADAGTRRLAAALDDELLLDAIDDDAIRERAAALERSDSPGDR</sequence>